<feature type="compositionally biased region" description="Low complexity" evidence="3">
    <location>
        <begin position="34"/>
        <end position="46"/>
    </location>
</feature>
<feature type="region of interest" description="Disordered" evidence="3">
    <location>
        <begin position="34"/>
        <end position="54"/>
    </location>
</feature>
<dbReference type="Gene3D" id="2.60.40.150">
    <property type="entry name" value="C2 domain"/>
    <property type="match status" value="1"/>
</dbReference>
<dbReference type="InterPro" id="IPR035892">
    <property type="entry name" value="C2_domain_sf"/>
</dbReference>
<evidence type="ECO:0000256" key="3">
    <source>
        <dbReference type="SAM" id="MobiDB-lite"/>
    </source>
</evidence>
<dbReference type="EMBL" id="JAODUP010000019">
    <property type="protein sequence ID" value="KAK2168249.1"/>
    <property type="molecule type" value="Genomic_DNA"/>
</dbReference>
<dbReference type="InterPro" id="IPR000008">
    <property type="entry name" value="C2_dom"/>
</dbReference>
<dbReference type="SUPFAM" id="SSF49562">
    <property type="entry name" value="C2 domain (Calcium/lipid-binding domain, CaLB)"/>
    <property type="match status" value="1"/>
</dbReference>
<evidence type="ECO:0000256" key="2">
    <source>
        <dbReference type="ARBA" id="ARBA00022837"/>
    </source>
</evidence>
<dbReference type="GO" id="GO:0016020">
    <property type="term" value="C:membrane"/>
    <property type="evidence" value="ECO:0007669"/>
    <property type="project" value="TreeGrafter"/>
</dbReference>
<dbReference type="PANTHER" id="PTHR45911">
    <property type="entry name" value="C2 DOMAIN-CONTAINING PROTEIN"/>
    <property type="match status" value="1"/>
</dbReference>
<reference evidence="5" key="1">
    <citation type="journal article" date="2023" name="Mol. Biol. Evol.">
        <title>Third-Generation Sequencing Reveals the Adaptive Role of the Epigenome in Three Deep-Sea Polychaetes.</title>
        <authorList>
            <person name="Perez M."/>
            <person name="Aroh O."/>
            <person name="Sun Y."/>
            <person name="Lan Y."/>
            <person name="Juniper S.K."/>
            <person name="Young C.R."/>
            <person name="Angers B."/>
            <person name="Qian P.Y."/>
        </authorList>
    </citation>
    <scope>NUCLEOTIDE SEQUENCE</scope>
    <source>
        <strain evidence="5">P08H-3</strain>
    </source>
</reference>
<dbReference type="SMART" id="SM00239">
    <property type="entry name" value="C2"/>
    <property type="match status" value="1"/>
</dbReference>
<feature type="domain" description="C2" evidence="4">
    <location>
        <begin position="103"/>
        <end position="221"/>
    </location>
</feature>
<feature type="region of interest" description="Disordered" evidence="3">
    <location>
        <begin position="69"/>
        <end position="104"/>
    </location>
</feature>
<dbReference type="Proteomes" id="UP001208570">
    <property type="component" value="Unassembled WGS sequence"/>
</dbReference>
<dbReference type="GO" id="GO:0005509">
    <property type="term" value="F:calcium ion binding"/>
    <property type="evidence" value="ECO:0007669"/>
    <property type="project" value="TreeGrafter"/>
</dbReference>
<dbReference type="PRINTS" id="PR00360">
    <property type="entry name" value="C2DOMAIN"/>
</dbReference>
<comment type="caution">
    <text evidence="5">The sequence shown here is derived from an EMBL/GenBank/DDBJ whole genome shotgun (WGS) entry which is preliminary data.</text>
</comment>
<organism evidence="5 6">
    <name type="scientific">Paralvinella palmiformis</name>
    <dbReference type="NCBI Taxonomy" id="53620"/>
    <lineage>
        <taxon>Eukaryota</taxon>
        <taxon>Metazoa</taxon>
        <taxon>Spiralia</taxon>
        <taxon>Lophotrochozoa</taxon>
        <taxon>Annelida</taxon>
        <taxon>Polychaeta</taxon>
        <taxon>Sedentaria</taxon>
        <taxon>Canalipalpata</taxon>
        <taxon>Terebellida</taxon>
        <taxon>Terebelliformia</taxon>
        <taxon>Alvinellidae</taxon>
        <taxon>Paralvinella</taxon>
    </lineage>
</organism>
<evidence type="ECO:0000313" key="5">
    <source>
        <dbReference type="EMBL" id="KAK2168249.1"/>
    </source>
</evidence>
<name>A0AAD9NID0_9ANNE</name>
<keyword evidence="6" id="KW-1185">Reference proteome</keyword>
<dbReference type="Pfam" id="PF00168">
    <property type="entry name" value="C2"/>
    <property type="match status" value="1"/>
</dbReference>
<proteinExistence type="predicted"/>
<dbReference type="PROSITE" id="PS50004">
    <property type="entry name" value="C2"/>
    <property type="match status" value="1"/>
</dbReference>
<evidence type="ECO:0000259" key="4">
    <source>
        <dbReference type="PROSITE" id="PS50004"/>
    </source>
</evidence>
<gene>
    <name evidence="5" type="ORF">LSH36_19g12015</name>
</gene>
<keyword evidence="1" id="KW-0479">Metal-binding</keyword>
<sequence>MRKTLKSQPVESSCLTQALISPWKIAFGIGLESSSNSSSLENLSESQDQDCQNSDISLYTRSDLRHRSFSEVDYPPEDGHSKCGRSSPKSLPGSPRHKLYSHRQGTVQKNQRIANLRAYPFFILDIILKEGRELVIRDTSGTSDPYVKFKIGSKVHYRSRIIYKNLNPNWEEKFSMPIEDPFKPVILEVFDRDRGFFDDPMGITQINVSALELNQPTELKLMLKETKKKIKHEYMGFLVVSCTLIPKTQDDKEHVSI</sequence>
<keyword evidence="2" id="KW-0106">Calcium</keyword>
<dbReference type="AlphaFoldDB" id="A0AAD9NID0"/>
<evidence type="ECO:0000256" key="1">
    <source>
        <dbReference type="ARBA" id="ARBA00022723"/>
    </source>
</evidence>
<accession>A0AAD9NID0</accession>
<dbReference type="PANTHER" id="PTHR45911:SF4">
    <property type="entry name" value="MULTIPLE C2 AND TRANSMEMBRANE DOMAIN-CONTAINING PROTEIN"/>
    <property type="match status" value="1"/>
</dbReference>
<protein>
    <recommendedName>
        <fullName evidence="4">C2 domain-containing protein</fullName>
    </recommendedName>
</protein>
<evidence type="ECO:0000313" key="6">
    <source>
        <dbReference type="Proteomes" id="UP001208570"/>
    </source>
</evidence>